<dbReference type="RefSeq" id="WP_193124917.1">
    <property type="nucleotide sequence ID" value="NZ_JADBGI010000041.1"/>
</dbReference>
<evidence type="ECO:0000313" key="9">
    <source>
        <dbReference type="EMBL" id="MBE3002330.1"/>
    </source>
</evidence>
<dbReference type="SUPFAM" id="SSF88659">
    <property type="entry name" value="Sigma3 and sigma4 domains of RNA polymerase sigma factors"/>
    <property type="match status" value="1"/>
</dbReference>
<evidence type="ECO:0000259" key="6">
    <source>
        <dbReference type="Pfam" id="PF04542"/>
    </source>
</evidence>
<dbReference type="PANTHER" id="PTHR43133:SF65">
    <property type="entry name" value="ECF RNA POLYMERASE SIGMA FACTOR SIGG"/>
    <property type="match status" value="1"/>
</dbReference>
<dbReference type="InterPro" id="IPR039425">
    <property type="entry name" value="RNA_pol_sigma-70-like"/>
</dbReference>
<evidence type="ECO:0000256" key="4">
    <source>
        <dbReference type="ARBA" id="ARBA00023082"/>
    </source>
</evidence>
<accession>A0ABR9PF27</accession>
<dbReference type="EMBL" id="JADBGI010000041">
    <property type="protein sequence ID" value="MBE3002330.1"/>
    <property type="molecule type" value="Genomic_DNA"/>
</dbReference>
<feature type="domain" description="SnoaL-like" evidence="8">
    <location>
        <begin position="216"/>
        <end position="303"/>
    </location>
</feature>
<dbReference type="Proteomes" id="UP000806528">
    <property type="component" value="Unassembled WGS sequence"/>
</dbReference>
<gene>
    <name evidence="9" type="ORF">IDM40_27055</name>
</gene>
<organism evidence="9 10">
    <name type="scientific">Nocardiopsis coralli</name>
    <dbReference type="NCBI Taxonomy" id="2772213"/>
    <lineage>
        <taxon>Bacteria</taxon>
        <taxon>Bacillati</taxon>
        <taxon>Actinomycetota</taxon>
        <taxon>Actinomycetes</taxon>
        <taxon>Streptosporangiales</taxon>
        <taxon>Nocardiopsidaceae</taxon>
        <taxon>Nocardiopsis</taxon>
    </lineage>
</organism>
<evidence type="ECO:0000313" key="10">
    <source>
        <dbReference type="Proteomes" id="UP000806528"/>
    </source>
</evidence>
<evidence type="ECO:0000256" key="3">
    <source>
        <dbReference type="ARBA" id="ARBA00023015"/>
    </source>
</evidence>
<evidence type="ECO:0000256" key="1">
    <source>
        <dbReference type="ARBA" id="ARBA00010641"/>
    </source>
</evidence>
<dbReference type="NCBIfam" id="NF006089">
    <property type="entry name" value="PRK08241.1"/>
    <property type="match status" value="1"/>
</dbReference>
<dbReference type="NCBIfam" id="TIGR02937">
    <property type="entry name" value="sigma70-ECF"/>
    <property type="match status" value="1"/>
</dbReference>
<dbReference type="Gene3D" id="3.10.450.50">
    <property type="match status" value="1"/>
</dbReference>
<dbReference type="InterPro" id="IPR007627">
    <property type="entry name" value="RNA_pol_sigma70_r2"/>
</dbReference>
<keyword evidence="5" id="KW-0804">Transcription</keyword>
<comment type="similarity">
    <text evidence="1">Belongs to the sigma-70 factor family. ECF subfamily.</text>
</comment>
<dbReference type="SUPFAM" id="SSF54427">
    <property type="entry name" value="NTF2-like"/>
    <property type="match status" value="1"/>
</dbReference>
<sequence length="337" mass="37080">MTLVMEHVADAADRDFERLVAPYRGELYAHCYRMLGSAHDAEDQVQEIYLRAWKGYDRFEGRSSLRTWLHRIATTVCLTALDKRGRRPLPTGLGGPTDAPEGALADRPEVPWLEPMPDTLGGVGDGADDPGTVVTTRESVRLALVASLQYLQPRQRAVLILRDVLRFSAAEVAQTLDTSVPAVNSLLQRARAQLDRVTPDEETVPEPRADQLETLTRYVCAFEAYDISALTELFTAEASFEMPPFATWVRGAEHIVRLIAAHCPASAPGDLAMEPTSANGQPAFGMYMRAEDGGYRSFGLHVLELSPEGVSRCAVFFDTSLFPLFGLPDALDRSSAR</sequence>
<dbReference type="InterPro" id="IPR037401">
    <property type="entry name" value="SnoaL-like"/>
</dbReference>
<keyword evidence="4" id="KW-0731">Sigma factor</keyword>
<feature type="domain" description="RNA polymerase sigma factor 70 region 4 type 2" evidence="7">
    <location>
        <begin position="142"/>
        <end position="194"/>
    </location>
</feature>
<evidence type="ECO:0000256" key="2">
    <source>
        <dbReference type="ARBA" id="ARBA00011344"/>
    </source>
</evidence>
<dbReference type="Pfam" id="PF08281">
    <property type="entry name" value="Sigma70_r4_2"/>
    <property type="match status" value="1"/>
</dbReference>
<proteinExistence type="inferred from homology"/>
<dbReference type="Gene3D" id="1.10.1740.10">
    <property type="match status" value="1"/>
</dbReference>
<evidence type="ECO:0000259" key="7">
    <source>
        <dbReference type="Pfam" id="PF08281"/>
    </source>
</evidence>
<comment type="caution">
    <text evidence="9">The sequence shown here is derived from an EMBL/GenBank/DDBJ whole genome shotgun (WGS) entry which is preliminary data.</text>
</comment>
<keyword evidence="3" id="KW-0805">Transcription regulation</keyword>
<name>A0ABR9PF27_9ACTN</name>
<dbReference type="Gene3D" id="1.10.10.10">
    <property type="entry name" value="Winged helix-like DNA-binding domain superfamily/Winged helix DNA-binding domain"/>
    <property type="match status" value="1"/>
</dbReference>
<dbReference type="CDD" id="cd06171">
    <property type="entry name" value="Sigma70_r4"/>
    <property type="match status" value="1"/>
</dbReference>
<dbReference type="InterPro" id="IPR014284">
    <property type="entry name" value="RNA_pol_sigma-70_dom"/>
</dbReference>
<dbReference type="InterPro" id="IPR014305">
    <property type="entry name" value="RNA_pol_sigma-G_actinobac"/>
</dbReference>
<dbReference type="Pfam" id="PF12680">
    <property type="entry name" value="SnoaL_2"/>
    <property type="match status" value="1"/>
</dbReference>
<dbReference type="SUPFAM" id="SSF88946">
    <property type="entry name" value="Sigma2 domain of RNA polymerase sigma factors"/>
    <property type="match status" value="1"/>
</dbReference>
<keyword evidence="10" id="KW-1185">Reference proteome</keyword>
<feature type="domain" description="RNA polymerase sigma-70 region 2" evidence="6">
    <location>
        <begin position="19"/>
        <end position="87"/>
    </location>
</feature>
<dbReference type="InterPro" id="IPR013325">
    <property type="entry name" value="RNA_pol_sigma_r2"/>
</dbReference>
<dbReference type="InterPro" id="IPR036388">
    <property type="entry name" value="WH-like_DNA-bd_sf"/>
</dbReference>
<evidence type="ECO:0000259" key="8">
    <source>
        <dbReference type="Pfam" id="PF12680"/>
    </source>
</evidence>
<protein>
    <submittedName>
        <fullName evidence="9">Sigma-70 family RNA polymerase sigma factor</fullName>
    </submittedName>
</protein>
<comment type="subunit">
    <text evidence="2">Interacts transiently with the RNA polymerase catalytic core formed by RpoA, RpoB, RpoC and RpoZ (2 alpha, 1 beta, 1 beta' and 1 omega subunit) to form the RNA polymerase holoenzyme that can initiate transcription.</text>
</comment>
<dbReference type="Pfam" id="PF04542">
    <property type="entry name" value="Sigma70_r2"/>
    <property type="match status" value="1"/>
</dbReference>
<dbReference type="InterPro" id="IPR032710">
    <property type="entry name" value="NTF2-like_dom_sf"/>
</dbReference>
<dbReference type="InterPro" id="IPR013249">
    <property type="entry name" value="RNA_pol_sigma70_r4_t2"/>
</dbReference>
<evidence type="ECO:0000256" key="5">
    <source>
        <dbReference type="ARBA" id="ARBA00023163"/>
    </source>
</evidence>
<dbReference type="InterPro" id="IPR013324">
    <property type="entry name" value="RNA_pol_sigma_r3/r4-like"/>
</dbReference>
<dbReference type="NCBIfam" id="TIGR02960">
    <property type="entry name" value="SigX5"/>
    <property type="match status" value="1"/>
</dbReference>
<reference evidence="9 10" key="1">
    <citation type="submission" date="2020-09" db="EMBL/GenBank/DDBJ databases">
        <title>Diversity and distribution of actinomycetes associated with coral in the coast of Hainan.</title>
        <authorList>
            <person name="Li F."/>
        </authorList>
    </citation>
    <scope>NUCLEOTIDE SEQUENCE [LARGE SCALE GENOMIC DNA]</scope>
    <source>
        <strain evidence="9 10">HNM0947</strain>
    </source>
</reference>
<dbReference type="PANTHER" id="PTHR43133">
    <property type="entry name" value="RNA POLYMERASE ECF-TYPE SIGMA FACTO"/>
    <property type="match status" value="1"/>
</dbReference>